<name>A0A815SBV9_ADIRI</name>
<dbReference type="Proteomes" id="UP000663828">
    <property type="component" value="Unassembled WGS sequence"/>
</dbReference>
<proteinExistence type="predicted"/>
<sequence>MGNDAHFIDVDDLPFRLIDIPIGTAPPPPTPPIRRSHKRRAPPVPPPRIDGYDAPPSLSPPPIIPKRSDIPSSPAPPPIPPRFDLGREDPFIYYIPKKTHYHSKKFRKSKLACCVVS</sequence>
<dbReference type="EMBL" id="CAJNOR010008229">
    <property type="protein sequence ID" value="CAF1630389.1"/>
    <property type="molecule type" value="Genomic_DNA"/>
</dbReference>
<gene>
    <name evidence="2" type="ORF">EDS130_LOCUS41963</name>
    <name evidence="3" type="ORF">XAT740_LOCUS51553</name>
</gene>
<keyword evidence="4" id="KW-1185">Reference proteome</keyword>
<evidence type="ECO:0000313" key="4">
    <source>
        <dbReference type="Proteomes" id="UP000663828"/>
    </source>
</evidence>
<dbReference type="EMBL" id="CAJNOJ010000582">
    <property type="protein sequence ID" value="CAF1489925.1"/>
    <property type="molecule type" value="Genomic_DNA"/>
</dbReference>
<evidence type="ECO:0000256" key="1">
    <source>
        <dbReference type="SAM" id="MobiDB-lite"/>
    </source>
</evidence>
<dbReference type="Proteomes" id="UP000663852">
    <property type="component" value="Unassembled WGS sequence"/>
</dbReference>
<protein>
    <submittedName>
        <fullName evidence="2">Uncharacterized protein</fullName>
    </submittedName>
</protein>
<evidence type="ECO:0000313" key="5">
    <source>
        <dbReference type="Proteomes" id="UP000663852"/>
    </source>
</evidence>
<accession>A0A815SBV9</accession>
<dbReference type="AlphaFoldDB" id="A0A815SBV9"/>
<evidence type="ECO:0000313" key="3">
    <source>
        <dbReference type="EMBL" id="CAF1630389.1"/>
    </source>
</evidence>
<feature type="region of interest" description="Disordered" evidence="1">
    <location>
        <begin position="20"/>
        <end position="84"/>
    </location>
</feature>
<reference evidence="2" key="1">
    <citation type="submission" date="2021-02" db="EMBL/GenBank/DDBJ databases">
        <authorList>
            <person name="Nowell W R."/>
        </authorList>
    </citation>
    <scope>NUCLEOTIDE SEQUENCE</scope>
</reference>
<organism evidence="2 5">
    <name type="scientific">Adineta ricciae</name>
    <name type="common">Rotifer</name>
    <dbReference type="NCBI Taxonomy" id="249248"/>
    <lineage>
        <taxon>Eukaryota</taxon>
        <taxon>Metazoa</taxon>
        <taxon>Spiralia</taxon>
        <taxon>Gnathifera</taxon>
        <taxon>Rotifera</taxon>
        <taxon>Eurotatoria</taxon>
        <taxon>Bdelloidea</taxon>
        <taxon>Adinetida</taxon>
        <taxon>Adinetidae</taxon>
        <taxon>Adineta</taxon>
    </lineage>
</organism>
<evidence type="ECO:0000313" key="2">
    <source>
        <dbReference type="EMBL" id="CAF1489925.1"/>
    </source>
</evidence>
<comment type="caution">
    <text evidence="2">The sequence shown here is derived from an EMBL/GenBank/DDBJ whole genome shotgun (WGS) entry which is preliminary data.</text>
</comment>
<dbReference type="OrthoDB" id="10040046at2759"/>